<dbReference type="EMBL" id="KN831772">
    <property type="protein sequence ID" value="KIM45614.1"/>
    <property type="molecule type" value="Genomic_DNA"/>
</dbReference>
<gene>
    <name evidence="1" type="ORF">M413DRAFT_24780</name>
</gene>
<reference evidence="2" key="2">
    <citation type="submission" date="2015-01" db="EMBL/GenBank/DDBJ databases">
        <title>Evolutionary Origins and Diversification of the Mycorrhizal Mutualists.</title>
        <authorList>
            <consortium name="DOE Joint Genome Institute"/>
            <consortium name="Mycorrhizal Genomics Consortium"/>
            <person name="Kohler A."/>
            <person name="Kuo A."/>
            <person name="Nagy L.G."/>
            <person name="Floudas D."/>
            <person name="Copeland A."/>
            <person name="Barry K.W."/>
            <person name="Cichocki N."/>
            <person name="Veneault-Fourrey C."/>
            <person name="LaButti K."/>
            <person name="Lindquist E.A."/>
            <person name="Lipzen A."/>
            <person name="Lundell T."/>
            <person name="Morin E."/>
            <person name="Murat C."/>
            <person name="Riley R."/>
            <person name="Ohm R."/>
            <person name="Sun H."/>
            <person name="Tunlid A."/>
            <person name="Henrissat B."/>
            <person name="Grigoriev I.V."/>
            <person name="Hibbett D.S."/>
            <person name="Martin F."/>
        </authorList>
    </citation>
    <scope>NUCLEOTIDE SEQUENCE [LARGE SCALE GENOMIC DNA]</scope>
    <source>
        <strain evidence="2">h7</strain>
    </source>
</reference>
<dbReference type="AlphaFoldDB" id="A0A0C3CNI5"/>
<dbReference type="Proteomes" id="UP000053424">
    <property type="component" value="Unassembled WGS sequence"/>
</dbReference>
<keyword evidence="2" id="KW-1185">Reference proteome</keyword>
<dbReference type="OrthoDB" id="4468869at2759"/>
<name>A0A0C3CNI5_HEBCY</name>
<protein>
    <submittedName>
        <fullName evidence="1">Uncharacterized protein</fullName>
    </submittedName>
</protein>
<accession>A0A0C3CNI5</accession>
<proteinExistence type="predicted"/>
<reference evidence="1 2" key="1">
    <citation type="submission" date="2014-04" db="EMBL/GenBank/DDBJ databases">
        <authorList>
            <consortium name="DOE Joint Genome Institute"/>
            <person name="Kuo A."/>
            <person name="Gay G."/>
            <person name="Dore J."/>
            <person name="Kohler A."/>
            <person name="Nagy L.G."/>
            <person name="Floudas D."/>
            <person name="Copeland A."/>
            <person name="Barry K.W."/>
            <person name="Cichocki N."/>
            <person name="Veneault-Fourrey C."/>
            <person name="LaButti K."/>
            <person name="Lindquist E.A."/>
            <person name="Lipzen A."/>
            <person name="Lundell T."/>
            <person name="Morin E."/>
            <person name="Murat C."/>
            <person name="Sun H."/>
            <person name="Tunlid A."/>
            <person name="Henrissat B."/>
            <person name="Grigoriev I.V."/>
            <person name="Hibbett D.S."/>
            <person name="Martin F."/>
            <person name="Nordberg H.P."/>
            <person name="Cantor M.N."/>
            <person name="Hua S.X."/>
        </authorList>
    </citation>
    <scope>NUCLEOTIDE SEQUENCE [LARGE SCALE GENOMIC DNA]</scope>
    <source>
        <strain evidence="2">h7</strain>
    </source>
</reference>
<sequence>MTTPGKGSEDQRRTWKRWMGRNGLTDAKGRFVFSSIGERRYLSRVGLKDVNIGFLTLVEKNLIHFVHSRNSMVELLPETIRTLLNSTSGNVQESTPFESWTGPAGLELRIQSTHVWADLVQFFILEYHMNRMTLSDDGTAVFYNERDYLSEMGFTISEHDQLGDDILAIPSSQKCDLENRVHEFCLKIIMQANPTAQNNPLLFWVGLCLQTEEFGNQQRLEFIGGRLKDKLTMREKLEALVHYARVFILDFACLSWLRSDSVPQAWRTVISDWLDPSGWDWVNHGLPRPIHQKGDPADFAQPHWQAFKAHFEALHAQWLAKGSNSPIGVILELL</sequence>
<evidence type="ECO:0000313" key="1">
    <source>
        <dbReference type="EMBL" id="KIM45614.1"/>
    </source>
</evidence>
<dbReference type="HOGENOM" id="CLU_071865_0_0_1"/>
<evidence type="ECO:0000313" key="2">
    <source>
        <dbReference type="Proteomes" id="UP000053424"/>
    </source>
</evidence>
<organism evidence="1 2">
    <name type="scientific">Hebeloma cylindrosporum</name>
    <dbReference type="NCBI Taxonomy" id="76867"/>
    <lineage>
        <taxon>Eukaryota</taxon>
        <taxon>Fungi</taxon>
        <taxon>Dikarya</taxon>
        <taxon>Basidiomycota</taxon>
        <taxon>Agaricomycotina</taxon>
        <taxon>Agaricomycetes</taxon>
        <taxon>Agaricomycetidae</taxon>
        <taxon>Agaricales</taxon>
        <taxon>Agaricineae</taxon>
        <taxon>Hymenogastraceae</taxon>
        <taxon>Hebeloma</taxon>
    </lineage>
</organism>